<feature type="transmembrane region" description="Helical" evidence="9">
    <location>
        <begin position="60"/>
        <end position="80"/>
    </location>
</feature>
<comment type="subcellular location">
    <subcellularLocation>
        <location evidence="1">Cell membrane</location>
        <topology evidence="1">Multi-pass membrane protein</topology>
    </subcellularLocation>
</comment>
<keyword evidence="4 9" id="KW-0812">Transmembrane</keyword>
<evidence type="ECO:0000256" key="8">
    <source>
        <dbReference type="SAM" id="MobiDB-lite"/>
    </source>
</evidence>
<dbReference type="NCBIfam" id="TIGR02602">
    <property type="entry name" value="8TM_EpsH"/>
    <property type="match status" value="1"/>
</dbReference>
<feature type="transmembrane region" description="Helical" evidence="9">
    <location>
        <begin position="238"/>
        <end position="256"/>
    </location>
</feature>
<dbReference type="InterPro" id="IPR013426">
    <property type="entry name" value="EpsH-like"/>
</dbReference>
<dbReference type="KEGG" id="rul:UC8_45070"/>
<keyword evidence="3" id="KW-0645">Protease</keyword>
<evidence type="ECO:0000313" key="11">
    <source>
        <dbReference type="Proteomes" id="UP000325286"/>
    </source>
</evidence>
<evidence type="ECO:0000256" key="6">
    <source>
        <dbReference type="ARBA" id="ARBA00022989"/>
    </source>
</evidence>
<dbReference type="RefSeq" id="WP_238388540.1">
    <property type="nucleotide sequence ID" value="NZ_CP042914.1"/>
</dbReference>
<keyword evidence="11" id="KW-1185">Reference proteome</keyword>
<dbReference type="EMBL" id="CP042914">
    <property type="protein sequence ID" value="QEG42468.1"/>
    <property type="molecule type" value="Genomic_DNA"/>
</dbReference>
<proteinExistence type="predicted"/>
<feature type="compositionally biased region" description="Basic residues" evidence="8">
    <location>
        <begin position="1"/>
        <end position="14"/>
    </location>
</feature>
<keyword evidence="7 9" id="KW-0472">Membrane</keyword>
<dbReference type="GO" id="GO:0006508">
    <property type="term" value="P:proteolysis"/>
    <property type="evidence" value="ECO:0007669"/>
    <property type="project" value="UniProtKB-KW"/>
</dbReference>
<gene>
    <name evidence="10" type="ORF">UC8_45070</name>
</gene>
<evidence type="ECO:0000256" key="2">
    <source>
        <dbReference type="ARBA" id="ARBA00022475"/>
    </source>
</evidence>
<feature type="transmembrane region" description="Helical" evidence="9">
    <location>
        <begin position="170"/>
        <end position="188"/>
    </location>
</feature>
<sequence length="343" mass="38826">MANRSTKRRRRKPPTHPQAARAQEPRASKTPSRESRHQTSQPVAEAPLYQVSGHELLKGYLPALAAFLGVLLFAYWPTLLWLEDSWRNEPDYSHGYLVLPLAGLLCWQRRELFPGVTGRVNWSGLALIALAVVMRIVGRLSYTDFLDAWSLLPLITGTVLLLFGWAAMKWALPAIGFLFLMIPLPYQAESLLSWKLQGIASELSTVMLRILGQPAVSEGHVIWIDDQRLHVEEACSGMRIFVGVAALAYFWAASVTRSWIDRVILLAAVIPLAVMVNATRITAVGLLNQMFDDTVSRNRIHDWSGYMMIPLAFFILWLVKVYWQRLYRPLEQLTARDFVPSST</sequence>
<dbReference type="GO" id="GO:0005886">
    <property type="term" value="C:plasma membrane"/>
    <property type="evidence" value="ECO:0007669"/>
    <property type="project" value="UniProtKB-SubCell"/>
</dbReference>
<dbReference type="Pfam" id="PF09721">
    <property type="entry name" value="Exosortase_EpsH"/>
    <property type="match status" value="1"/>
</dbReference>
<keyword evidence="5" id="KW-0378">Hydrolase</keyword>
<dbReference type="Proteomes" id="UP000325286">
    <property type="component" value="Chromosome"/>
</dbReference>
<dbReference type="InterPro" id="IPR019127">
    <property type="entry name" value="Exosortase"/>
</dbReference>
<feature type="region of interest" description="Disordered" evidence="8">
    <location>
        <begin position="1"/>
        <end position="44"/>
    </location>
</feature>
<feature type="transmembrane region" description="Helical" evidence="9">
    <location>
        <begin position="92"/>
        <end position="108"/>
    </location>
</feature>
<dbReference type="NCBIfam" id="TIGR04178">
    <property type="entry name" value="exo_archaeo"/>
    <property type="match status" value="1"/>
</dbReference>
<feature type="transmembrane region" description="Helical" evidence="9">
    <location>
        <begin position="120"/>
        <end position="142"/>
    </location>
</feature>
<feature type="transmembrane region" description="Helical" evidence="9">
    <location>
        <begin position="303"/>
        <end position="323"/>
    </location>
</feature>
<accession>A0A5B9QTW2</accession>
<keyword evidence="2" id="KW-1003">Cell membrane</keyword>
<feature type="transmembrane region" description="Helical" evidence="9">
    <location>
        <begin position="148"/>
        <end position="165"/>
    </location>
</feature>
<dbReference type="InterPro" id="IPR026392">
    <property type="entry name" value="Exo/Archaeosortase_dom"/>
</dbReference>
<keyword evidence="6 9" id="KW-1133">Transmembrane helix</keyword>
<dbReference type="AlphaFoldDB" id="A0A5B9QTW2"/>
<evidence type="ECO:0000256" key="9">
    <source>
        <dbReference type="SAM" id="Phobius"/>
    </source>
</evidence>
<evidence type="ECO:0000256" key="4">
    <source>
        <dbReference type="ARBA" id="ARBA00022692"/>
    </source>
</evidence>
<name>A0A5B9QTW2_9BACT</name>
<organism evidence="10 11">
    <name type="scientific">Roseimaritima ulvae</name>
    <dbReference type="NCBI Taxonomy" id="980254"/>
    <lineage>
        <taxon>Bacteria</taxon>
        <taxon>Pseudomonadati</taxon>
        <taxon>Planctomycetota</taxon>
        <taxon>Planctomycetia</taxon>
        <taxon>Pirellulales</taxon>
        <taxon>Pirellulaceae</taxon>
        <taxon>Roseimaritima</taxon>
    </lineage>
</organism>
<evidence type="ECO:0000256" key="7">
    <source>
        <dbReference type="ARBA" id="ARBA00023136"/>
    </source>
</evidence>
<feature type="compositionally biased region" description="Basic and acidic residues" evidence="8">
    <location>
        <begin position="23"/>
        <end position="37"/>
    </location>
</feature>
<protein>
    <submittedName>
        <fullName evidence="10">Transmembrane exosortase (Exosortase_EpsH)</fullName>
    </submittedName>
</protein>
<evidence type="ECO:0000256" key="1">
    <source>
        <dbReference type="ARBA" id="ARBA00004651"/>
    </source>
</evidence>
<reference evidence="10 11" key="1">
    <citation type="submission" date="2019-08" db="EMBL/GenBank/DDBJ databases">
        <title>Deep-cultivation of Planctomycetes and their phenomic and genomic characterization uncovers novel biology.</title>
        <authorList>
            <person name="Wiegand S."/>
            <person name="Jogler M."/>
            <person name="Boedeker C."/>
            <person name="Pinto D."/>
            <person name="Vollmers J."/>
            <person name="Rivas-Marin E."/>
            <person name="Kohn T."/>
            <person name="Peeters S.H."/>
            <person name="Heuer A."/>
            <person name="Rast P."/>
            <person name="Oberbeckmann S."/>
            <person name="Bunk B."/>
            <person name="Jeske O."/>
            <person name="Meyerdierks A."/>
            <person name="Storesund J.E."/>
            <person name="Kallscheuer N."/>
            <person name="Luecker S."/>
            <person name="Lage O.M."/>
            <person name="Pohl T."/>
            <person name="Merkel B.J."/>
            <person name="Hornburger P."/>
            <person name="Mueller R.-W."/>
            <person name="Bruemmer F."/>
            <person name="Labrenz M."/>
            <person name="Spormann A.M."/>
            <person name="Op den Camp H."/>
            <person name="Overmann J."/>
            <person name="Amann R."/>
            <person name="Jetten M.S.M."/>
            <person name="Mascher T."/>
            <person name="Medema M.H."/>
            <person name="Devos D.P."/>
            <person name="Kaster A.-K."/>
            <person name="Ovreas L."/>
            <person name="Rohde M."/>
            <person name="Galperin M.Y."/>
            <person name="Jogler C."/>
        </authorList>
    </citation>
    <scope>NUCLEOTIDE SEQUENCE [LARGE SCALE GENOMIC DNA]</scope>
    <source>
        <strain evidence="10 11">UC8</strain>
    </source>
</reference>
<evidence type="ECO:0000256" key="3">
    <source>
        <dbReference type="ARBA" id="ARBA00022670"/>
    </source>
</evidence>
<dbReference type="GO" id="GO:0008233">
    <property type="term" value="F:peptidase activity"/>
    <property type="evidence" value="ECO:0007669"/>
    <property type="project" value="UniProtKB-KW"/>
</dbReference>
<evidence type="ECO:0000256" key="5">
    <source>
        <dbReference type="ARBA" id="ARBA00022801"/>
    </source>
</evidence>
<evidence type="ECO:0000313" key="10">
    <source>
        <dbReference type="EMBL" id="QEG42468.1"/>
    </source>
</evidence>
<feature type="transmembrane region" description="Helical" evidence="9">
    <location>
        <begin position="263"/>
        <end position="283"/>
    </location>
</feature>